<keyword evidence="2" id="KW-1185">Reference proteome</keyword>
<organism evidence="1 2">
    <name type="scientific">Cuspidothrix issatschenkoi CHARLIE-1</name>
    <dbReference type="NCBI Taxonomy" id="2052836"/>
    <lineage>
        <taxon>Bacteria</taxon>
        <taxon>Bacillati</taxon>
        <taxon>Cyanobacteriota</taxon>
        <taxon>Cyanophyceae</taxon>
        <taxon>Nostocales</taxon>
        <taxon>Aphanizomenonaceae</taxon>
        <taxon>Cuspidothrix</taxon>
    </lineage>
</organism>
<dbReference type="RefSeq" id="WP_104387857.1">
    <property type="nucleotide sequence ID" value="NZ_PGEM01000075.1"/>
</dbReference>
<reference evidence="1 2" key="1">
    <citation type="submission" date="2018-02" db="EMBL/GenBank/DDBJ databases">
        <title>Discovery of a pederin family compound in a non-symbiotic bloom-forming cyanobacterium.</title>
        <authorList>
            <person name="Kust A."/>
            <person name="Mares J."/>
            <person name="Jokela J."/>
            <person name="Urajova P."/>
            <person name="Hajek J."/>
            <person name="Saurav K."/>
            <person name="Voracova K."/>
            <person name="Fewer D.P."/>
            <person name="Haapaniemi E."/>
            <person name="Permi P."/>
            <person name="Rehakova K."/>
            <person name="Sivonen K."/>
            <person name="Hrouzek P."/>
        </authorList>
    </citation>
    <scope>NUCLEOTIDE SEQUENCE [LARGE SCALE GENOMIC DNA]</scope>
    <source>
        <strain evidence="1 2">CHARLIE-1</strain>
    </source>
</reference>
<sequence>MSLQLQRGEQPKTEAVREAILNSAIPCNPEEVEEPERCLLGKLNIPGAFQLLTGEMLTAEYVKPSQPQINFQVNSQIPLKRTENNVMFLEAPPSINVSNQVEKSLVENSISSQFPQTLVFFSSYFYRDAA</sequence>
<evidence type="ECO:0000313" key="1">
    <source>
        <dbReference type="EMBL" id="PPJ63290.1"/>
    </source>
</evidence>
<dbReference type="EMBL" id="PGEM01000075">
    <property type="protein sequence ID" value="PPJ63290.1"/>
    <property type="molecule type" value="Genomic_DNA"/>
</dbReference>
<gene>
    <name evidence="1" type="ORF">CUN59_10865</name>
</gene>
<name>A0A2S6CUL7_9CYAN</name>
<evidence type="ECO:0000313" key="2">
    <source>
        <dbReference type="Proteomes" id="UP000239589"/>
    </source>
</evidence>
<accession>A0A2S6CUL7</accession>
<dbReference type="OrthoDB" id="9762689at2"/>
<dbReference type="AlphaFoldDB" id="A0A2S6CUL7"/>
<protein>
    <submittedName>
        <fullName evidence="1">Uncharacterized protein</fullName>
    </submittedName>
</protein>
<comment type="caution">
    <text evidence="1">The sequence shown here is derived from an EMBL/GenBank/DDBJ whole genome shotgun (WGS) entry which is preliminary data.</text>
</comment>
<proteinExistence type="predicted"/>
<dbReference type="Proteomes" id="UP000239589">
    <property type="component" value="Unassembled WGS sequence"/>
</dbReference>